<keyword evidence="7" id="KW-0949">S-adenosyl-L-methionine</keyword>
<dbReference type="Pfam" id="PF01135">
    <property type="entry name" value="PCMT"/>
    <property type="match status" value="1"/>
</dbReference>
<keyword evidence="6" id="KW-0808">Transferase</keyword>
<evidence type="ECO:0000256" key="7">
    <source>
        <dbReference type="ARBA" id="ARBA00022691"/>
    </source>
</evidence>
<evidence type="ECO:0000256" key="5">
    <source>
        <dbReference type="ARBA" id="ARBA00022603"/>
    </source>
</evidence>
<name>A0A6B2LI05_9EUKA</name>
<evidence type="ECO:0000256" key="3">
    <source>
        <dbReference type="ARBA" id="ARBA00011890"/>
    </source>
</evidence>
<comment type="similarity">
    <text evidence="2">Belongs to the methyltransferase superfamily. L-isoaspartyl/D-aspartyl protein methyltransferase family.</text>
</comment>
<dbReference type="InterPro" id="IPR029063">
    <property type="entry name" value="SAM-dependent_MTases_sf"/>
</dbReference>
<dbReference type="GO" id="GO:0032259">
    <property type="term" value="P:methylation"/>
    <property type="evidence" value="ECO:0007669"/>
    <property type="project" value="UniProtKB-KW"/>
</dbReference>
<dbReference type="AlphaFoldDB" id="A0A6B2LI05"/>
<reference evidence="8" key="1">
    <citation type="journal article" date="2020" name="J. Eukaryot. Microbiol.">
        <title>De novo Sequencing, Assembly and Annotation of the Transcriptome for the Free-Living Testate Amoeba Arcella intermedia.</title>
        <authorList>
            <person name="Ribeiro G.M."/>
            <person name="Porfirio-Sousa A.L."/>
            <person name="Maurer-Alcala X.X."/>
            <person name="Katz L.A."/>
            <person name="Lahr D.J.G."/>
        </authorList>
    </citation>
    <scope>NUCLEOTIDE SEQUENCE</scope>
</reference>
<dbReference type="Gene3D" id="3.40.50.150">
    <property type="entry name" value="Vaccinia Virus protein VP39"/>
    <property type="match status" value="1"/>
</dbReference>
<evidence type="ECO:0000256" key="6">
    <source>
        <dbReference type="ARBA" id="ARBA00022679"/>
    </source>
</evidence>
<dbReference type="SUPFAM" id="SSF53335">
    <property type="entry name" value="S-adenosyl-L-methionine-dependent methyltransferases"/>
    <property type="match status" value="1"/>
</dbReference>
<proteinExistence type="inferred from homology"/>
<sequence length="201" mass="22427">MHIKPNLFAHKAPLPQLPTRVSGTEEEEKIQAIVSYTTTLELLSKTVNPNSYLLDIGTGSGYYTACLAHLVGSSGHVVSIDKRKDNLVEAKENIKASYPELLERISFIEADALKFNYEKQFDAIHSGVAVPFVPPNWLSLLTIGGGMTLPLIIHKKGIQESKLQQTPQQTLYYITKNPDGKCKLIQLYDVDYVVIEQDNKI</sequence>
<dbReference type="GO" id="GO:0004719">
    <property type="term" value="F:protein-L-isoaspartate (D-aspartate) O-methyltransferase activity"/>
    <property type="evidence" value="ECO:0007669"/>
    <property type="project" value="UniProtKB-EC"/>
</dbReference>
<accession>A0A6B2LI05</accession>
<evidence type="ECO:0000256" key="1">
    <source>
        <dbReference type="ARBA" id="ARBA00004496"/>
    </source>
</evidence>
<keyword evidence="4" id="KW-0963">Cytoplasm</keyword>
<dbReference type="EC" id="2.1.1.77" evidence="3"/>
<protein>
    <recommendedName>
        <fullName evidence="3">protein-L-isoaspartate(D-aspartate) O-methyltransferase</fullName>
        <ecNumber evidence="3">2.1.1.77</ecNumber>
    </recommendedName>
</protein>
<evidence type="ECO:0000256" key="4">
    <source>
        <dbReference type="ARBA" id="ARBA00022490"/>
    </source>
</evidence>
<organism evidence="8">
    <name type="scientific">Arcella intermedia</name>
    <dbReference type="NCBI Taxonomy" id="1963864"/>
    <lineage>
        <taxon>Eukaryota</taxon>
        <taxon>Amoebozoa</taxon>
        <taxon>Tubulinea</taxon>
        <taxon>Elardia</taxon>
        <taxon>Arcellinida</taxon>
        <taxon>Sphaerothecina</taxon>
        <taxon>Arcellidae</taxon>
        <taxon>Arcella</taxon>
    </lineage>
</organism>
<evidence type="ECO:0000313" key="8">
    <source>
        <dbReference type="EMBL" id="NDV36318.1"/>
    </source>
</evidence>
<comment type="subcellular location">
    <subcellularLocation>
        <location evidence="1">Cytoplasm</location>
    </subcellularLocation>
</comment>
<dbReference type="GO" id="GO:0005737">
    <property type="term" value="C:cytoplasm"/>
    <property type="evidence" value="ECO:0007669"/>
    <property type="project" value="UniProtKB-SubCell"/>
</dbReference>
<keyword evidence="5" id="KW-0489">Methyltransferase</keyword>
<dbReference type="PANTHER" id="PTHR11579:SF0">
    <property type="entry name" value="PROTEIN-L-ISOASPARTATE(D-ASPARTATE) O-METHYLTRANSFERASE"/>
    <property type="match status" value="1"/>
</dbReference>
<dbReference type="PANTHER" id="PTHR11579">
    <property type="entry name" value="PROTEIN-L-ISOASPARTATE O-METHYLTRANSFERASE"/>
    <property type="match status" value="1"/>
</dbReference>
<dbReference type="InterPro" id="IPR000682">
    <property type="entry name" value="PCMT"/>
</dbReference>
<dbReference type="EMBL" id="GIBP01007349">
    <property type="protein sequence ID" value="NDV36318.1"/>
    <property type="molecule type" value="Transcribed_RNA"/>
</dbReference>
<evidence type="ECO:0000256" key="2">
    <source>
        <dbReference type="ARBA" id="ARBA00005369"/>
    </source>
</evidence>
<dbReference type="CDD" id="cd02440">
    <property type="entry name" value="AdoMet_MTases"/>
    <property type="match status" value="1"/>
</dbReference>